<keyword evidence="2" id="KW-0067">ATP-binding</keyword>
<dbReference type="GO" id="GO:0016887">
    <property type="term" value="F:ATP hydrolysis activity"/>
    <property type="evidence" value="ECO:0007669"/>
    <property type="project" value="InterPro"/>
</dbReference>
<accession>A0A3B0WY33</accession>
<dbReference type="Pfam" id="PF03969">
    <property type="entry name" value="AFG1_ATPase"/>
    <property type="match status" value="1"/>
</dbReference>
<keyword evidence="1" id="KW-0547">Nucleotide-binding</keyword>
<dbReference type="AlphaFoldDB" id="A0A3B0WY33"/>
<proteinExistence type="predicted"/>
<name>A0A3B0WY33_9ZZZZ</name>
<protein>
    <submittedName>
        <fullName evidence="3">ATPase, AFG1 family</fullName>
    </submittedName>
</protein>
<dbReference type="NCBIfam" id="NF040713">
    <property type="entry name" value="ZapE"/>
    <property type="match status" value="1"/>
</dbReference>
<gene>
    <name evidence="3" type="ORF">MNBD_GAMMA07-117</name>
</gene>
<reference evidence="3" key="1">
    <citation type="submission" date="2018-06" db="EMBL/GenBank/DDBJ databases">
        <authorList>
            <person name="Zhirakovskaya E."/>
        </authorList>
    </citation>
    <scope>NUCLEOTIDE SEQUENCE</scope>
</reference>
<evidence type="ECO:0000313" key="3">
    <source>
        <dbReference type="EMBL" id="VAW57350.1"/>
    </source>
</evidence>
<organism evidence="3">
    <name type="scientific">hydrothermal vent metagenome</name>
    <dbReference type="NCBI Taxonomy" id="652676"/>
    <lineage>
        <taxon>unclassified sequences</taxon>
        <taxon>metagenomes</taxon>
        <taxon>ecological metagenomes</taxon>
    </lineage>
</organism>
<dbReference type="PANTHER" id="PTHR12169">
    <property type="entry name" value="ATPASE N2B"/>
    <property type="match status" value="1"/>
</dbReference>
<dbReference type="PANTHER" id="PTHR12169:SF6">
    <property type="entry name" value="AFG1-LIKE ATPASE"/>
    <property type="match status" value="1"/>
</dbReference>
<dbReference type="InterPro" id="IPR027417">
    <property type="entry name" value="P-loop_NTPase"/>
</dbReference>
<feature type="non-terminal residue" evidence="3">
    <location>
        <position position="306"/>
    </location>
</feature>
<dbReference type="GO" id="GO:0005737">
    <property type="term" value="C:cytoplasm"/>
    <property type="evidence" value="ECO:0007669"/>
    <property type="project" value="TreeGrafter"/>
</dbReference>
<dbReference type="SUPFAM" id="SSF52540">
    <property type="entry name" value="P-loop containing nucleoside triphosphate hydrolases"/>
    <property type="match status" value="1"/>
</dbReference>
<evidence type="ECO:0000256" key="2">
    <source>
        <dbReference type="ARBA" id="ARBA00022840"/>
    </source>
</evidence>
<dbReference type="GO" id="GO:0005524">
    <property type="term" value="F:ATP binding"/>
    <property type="evidence" value="ECO:0007669"/>
    <property type="project" value="UniProtKB-KW"/>
</dbReference>
<dbReference type="GO" id="GO:0032153">
    <property type="term" value="C:cell division site"/>
    <property type="evidence" value="ECO:0007669"/>
    <property type="project" value="TreeGrafter"/>
</dbReference>
<dbReference type="EMBL" id="UOFF01000375">
    <property type="protein sequence ID" value="VAW57350.1"/>
    <property type="molecule type" value="Genomic_DNA"/>
</dbReference>
<dbReference type="InterPro" id="IPR005654">
    <property type="entry name" value="ATPase_AFG1-like"/>
</dbReference>
<dbReference type="GO" id="GO:0051301">
    <property type="term" value="P:cell division"/>
    <property type="evidence" value="ECO:0007669"/>
    <property type="project" value="TreeGrafter"/>
</dbReference>
<dbReference type="Gene3D" id="3.40.50.300">
    <property type="entry name" value="P-loop containing nucleotide triphosphate hydrolases"/>
    <property type="match status" value="1"/>
</dbReference>
<evidence type="ECO:0000256" key="1">
    <source>
        <dbReference type="ARBA" id="ARBA00022741"/>
    </source>
</evidence>
<sequence length="306" mass="35928">MTILENYNKQIKFNGFEADLAQQNTVECLAKLQQRLITHLNSQQTFRYKLTSFLKRPQPVLQGCYIWGGVGRGKTWLMDMFFESFGKHSPINNKKIRLHFHHFMAFIHDQLSLIDEQKKPLKHIAKSFAQHYQLLCLDEFHVSDITDAMLLHGLLETLLKEGVVIVITSNQAPDNLYKNGLQRDRFLPAIELIKQHHQIIHLEGNTDHRLRLLKKADTWYPVSKNSDKLLEMRYLELITCRATPNFKIHINYRIIDTILYTNDIIWFEFIVICGNKRGSADYIEIAKQFHSVFISHIPQMDDTHND</sequence>